<accession>A0A9P8DHB3</accession>
<dbReference type="InterPro" id="IPR009003">
    <property type="entry name" value="Peptidase_S1_PA"/>
</dbReference>
<dbReference type="Proteomes" id="UP000827133">
    <property type="component" value="Unassembled WGS sequence"/>
</dbReference>
<dbReference type="RefSeq" id="XP_044680873.1">
    <property type="nucleotide sequence ID" value="XM_044825216.1"/>
</dbReference>
<dbReference type="KEGG" id="fmu:J7337_007571"/>
<dbReference type="EMBL" id="JAHBCI010000005">
    <property type="protein sequence ID" value="KAG9501873.1"/>
    <property type="molecule type" value="Genomic_DNA"/>
</dbReference>
<keyword evidence="2" id="KW-1185">Reference proteome</keyword>
<proteinExistence type="predicted"/>
<comment type="caution">
    <text evidence="1">The sequence shown here is derived from an EMBL/GenBank/DDBJ whole genome shotgun (WGS) entry which is preliminary data.</text>
</comment>
<evidence type="ECO:0008006" key="3">
    <source>
        <dbReference type="Google" id="ProtNLM"/>
    </source>
</evidence>
<evidence type="ECO:0000313" key="1">
    <source>
        <dbReference type="EMBL" id="KAG9501873.1"/>
    </source>
</evidence>
<organism evidence="1 2">
    <name type="scientific">Fusarium musae</name>
    <dbReference type="NCBI Taxonomy" id="1042133"/>
    <lineage>
        <taxon>Eukaryota</taxon>
        <taxon>Fungi</taxon>
        <taxon>Dikarya</taxon>
        <taxon>Ascomycota</taxon>
        <taxon>Pezizomycotina</taxon>
        <taxon>Sordariomycetes</taxon>
        <taxon>Hypocreomycetidae</taxon>
        <taxon>Hypocreales</taxon>
        <taxon>Nectriaceae</taxon>
        <taxon>Fusarium</taxon>
    </lineage>
</organism>
<dbReference type="SUPFAM" id="SSF50494">
    <property type="entry name" value="Trypsin-like serine proteases"/>
    <property type="match status" value="1"/>
</dbReference>
<dbReference type="GeneID" id="68315427"/>
<reference evidence="1" key="1">
    <citation type="journal article" date="2021" name="Mol. Plant Microbe Interact.">
        <title>Telomere to telomere genome assembly of Fusarium musae F31, causal agent of crown rot disease of banana.</title>
        <authorList>
            <person name="Degradi L."/>
            <person name="Tava V."/>
            <person name="Kunova A."/>
            <person name="Cortesi P."/>
            <person name="Saracchi M."/>
            <person name="Pasquali M."/>
        </authorList>
    </citation>
    <scope>NUCLEOTIDE SEQUENCE</scope>
    <source>
        <strain evidence="1">F31</strain>
    </source>
</reference>
<evidence type="ECO:0000313" key="2">
    <source>
        <dbReference type="Proteomes" id="UP000827133"/>
    </source>
</evidence>
<gene>
    <name evidence="1" type="ORF">J7337_007571</name>
</gene>
<protein>
    <recommendedName>
        <fullName evidence="3">Peptidase S1 domain-containing protein</fullName>
    </recommendedName>
</protein>
<sequence length="285" mass="32322">MKELLRDRISHAQSVIDLYESSTQVPEKEIQPLNPYESNLQQLEPFEYMESRTFGHVLFSPYFGLSSSSPARFRDWVLIELDQKKHQTLVKEFGNTVPETLSPVFMEPQFMLWDYFNPGRKRTICLVPGAHIYTQTGVMPEAEMRCPDFGFAVPGKTVVGEDFTRICMYGSASGARHGVNNTARSVRRIIGDFLIVSEEWCILDSIECEKREPFSRQGDSGASVMGDDGRVAAILTSGAQGGNQGMHHVSYATPIEWLLDDIRGHGYDVEWMGKEIPLDYFHNRL</sequence>
<name>A0A9P8DHB3_9HYPO</name>
<dbReference type="AlphaFoldDB" id="A0A9P8DHB3"/>